<evidence type="ECO:0000313" key="2">
    <source>
        <dbReference type="Proteomes" id="UP001165083"/>
    </source>
</evidence>
<dbReference type="AlphaFoldDB" id="A0A9W6TKL9"/>
<name>A0A9W6TKL9_9STRA</name>
<dbReference type="Proteomes" id="UP001165083">
    <property type="component" value="Unassembled WGS sequence"/>
</dbReference>
<comment type="caution">
    <text evidence="1">The sequence shown here is derived from an EMBL/GenBank/DDBJ whole genome shotgun (WGS) entry which is preliminary data.</text>
</comment>
<gene>
    <name evidence="1" type="ORF">Plil01_000506400</name>
</gene>
<dbReference type="EMBL" id="BSXW01000212">
    <property type="protein sequence ID" value="GMF15000.1"/>
    <property type="molecule type" value="Genomic_DNA"/>
</dbReference>
<proteinExistence type="predicted"/>
<sequence>MAKEDKDTPRQRWEYIELKRKRVNASEGDIADRTKQILEDSFLFNNSSSTTSDQTDSKLKMFWTISKNTGLLESNGLRKIQSSMELSKHPLLIVTDMFGLMEIE</sequence>
<evidence type="ECO:0000313" key="1">
    <source>
        <dbReference type="EMBL" id="GMF15000.1"/>
    </source>
</evidence>
<reference evidence="1" key="1">
    <citation type="submission" date="2023-04" db="EMBL/GenBank/DDBJ databases">
        <title>Phytophthora lilii NBRC 32176.</title>
        <authorList>
            <person name="Ichikawa N."/>
            <person name="Sato H."/>
            <person name="Tonouchi N."/>
        </authorList>
    </citation>
    <scope>NUCLEOTIDE SEQUENCE</scope>
    <source>
        <strain evidence="1">NBRC 32176</strain>
    </source>
</reference>
<keyword evidence="2" id="KW-1185">Reference proteome</keyword>
<accession>A0A9W6TKL9</accession>
<organism evidence="1 2">
    <name type="scientific">Phytophthora lilii</name>
    <dbReference type="NCBI Taxonomy" id="2077276"/>
    <lineage>
        <taxon>Eukaryota</taxon>
        <taxon>Sar</taxon>
        <taxon>Stramenopiles</taxon>
        <taxon>Oomycota</taxon>
        <taxon>Peronosporomycetes</taxon>
        <taxon>Peronosporales</taxon>
        <taxon>Peronosporaceae</taxon>
        <taxon>Phytophthora</taxon>
    </lineage>
</organism>
<protein>
    <submittedName>
        <fullName evidence="1">Unnamed protein product</fullName>
    </submittedName>
</protein>